<gene>
    <name evidence="3" type="ORF">NOCA2210152</name>
</gene>
<evidence type="ECO:0000256" key="1">
    <source>
        <dbReference type="SAM" id="Phobius"/>
    </source>
</evidence>
<feature type="transmembrane region" description="Helical" evidence="1">
    <location>
        <begin position="107"/>
        <end position="125"/>
    </location>
</feature>
<keyword evidence="1" id="KW-0812">Transmembrane</keyword>
<sequence length="454" mass="47131">MSIDVHHRVRSSATSTGGRHATRVVVGSLTTGLAAAALLTLVVFPGATEGVTAGAALIGFGVGWAMLHVLSRRTDRPQSWAATPTVAMVSTGAALVAFAPSDHTMTVLTWGWPPLAVALSVWSYVRMRRDLTGPARWLVTVALVLLAVASVGAGVRNVTTDSFASTFAAPGTVRSVGDHDLHLDCRGQGRPTVVLSNGLGEFSASWARIMDGVAPSTRVCAYDRAGQGWSDDVEHPQDGIAAAADLHALLAAAGETGPFVLAGHSIGGPYAMTYADQYPDEVAGLVLIDSTSPHQFDAIPSYPFQFAMMRRLYGVLPTLARLGLGAALAGSHLPTEDAALVDAMSATPRAGRNARDELSMLPVVFRRAQALTSLGDRPLVVLTSAENARDTEGWTEAQSDLAELSGNAVHREAAASHAGMLEDPLGAAASVQAIASVVRAVRSGTALTVPLTVP</sequence>
<name>A0A2P2C247_9ZZZZ</name>
<evidence type="ECO:0000259" key="2">
    <source>
        <dbReference type="Pfam" id="PF00561"/>
    </source>
</evidence>
<dbReference type="PANTHER" id="PTHR43798">
    <property type="entry name" value="MONOACYLGLYCEROL LIPASE"/>
    <property type="match status" value="1"/>
</dbReference>
<protein>
    <submittedName>
        <fullName evidence="3">Alpha/beta hydrolase fold protein</fullName>
    </submittedName>
</protein>
<dbReference type="GO" id="GO:0016020">
    <property type="term" value="C:membrane"/>
    <property type="evidence" value="ECO:0007669"/>
    <property type="project" value="TreeGrafter"/>
</dbReference>
<keyword evidence="1" id="KW-0472">Membrane</keyword>
<feature type="domain" description="AB hydrolase-1" evidence="2">
    <location>
        <begin position="191"/>
        <end position="297"/>
    </location>
</feature>
<feature type="transmembrane region" description="Helical" evidence="1">
    <location>
        <begin position="50"/>
        <end position="70"/>
    </location>
</feature>
<keyword evidence="3" id="KW-0378">Hydrolase</keyword>
<dbReference type="InterPro" id="IPR029058">
    <property type="entry name" value="AB_hydrolase_fold"/>
</dbReference>
<feature type="transmembrane region" description="Helical" evidence="1">
    <location>
        <begin position="82"/>
        <end position="101"/>
    </location>
</feature>
<organism evidence="3">
    <name type="scientific">metagenome</name>
    <dbReference type="NCBI Taxonomy" id="256318"/>
    <lineage>
        <taxon>unclassified sequences</taxon>
        <taxon>metagenomes</taxon>
    </lineage>
</organism>
<keyword evidence="1" id="KW-1133">Transmembrane helix</keyword>
<dbReference type="AlphaFoldDB" id="A0A2P2C247"/>
<proteinExistence type="predicted"/>
<dbReference type="PRINTS" id="PR00111">
    <property type="entry name" value="ABHYDROLASE"/>
</dbReference>
<feature type="transmembrane region" description="Helical" evidence="1">
    <location>
        <begin position="21"/>
        <end position="44"/>
    </location>
</feature>
<dbReference type="Gene3D" id="3.40.50.1820">
    <property type="entry name" value="alpha/beta hydrolase"/>
    <property type="match status" value="1"/>
</dbReference>
<dbReference type="SUPFAM" id="SSF53474">
    <property type="entry name" value="alpha/beta-Hydrolases"/>
    <property type="match status" value="1"/>
</dbReference>
<evidence type="ECO:0000313" key="3">
    <source>
        <dbReference type="EMBL" id="CUR54802.1"/>
    </source>
</evidence>
<dbReference type="InterPro" id="IPR050266">
    <property type="entry name" value="AB_hydrolase_sf"/>
</dbReference>
<dbReference type="Pfam" id="PF00561">
    <property type="entry name" value="Abhydrolase_1"/>
    <property type="match status" value="1"/>
</dbReference>
<dbReference type="InterPro" id="IPR000073">
    <property type="entry name" value="AB_hydrolase_1"/>
</dbReference>
<feature type="transmembrane region" description="Helical" evidence="1">
    <location>
        <begin position="137"/>
        <end position="155"/>
    </location>
</feature>
<reference evidence="3" key="1">
    <citation type="submission" date="2015-08" db="EMBL/GenBank/DDBJ databases">
        <authorList>
            <person name="Babu N.S."/>
            <person name="Beckwith C.J."/>
            <person name="Beseler K.G."/>
            <person name="Brison A."/>
            <person name="Carone J.V."/>
            <person name="Caskin T.P."/>
            <person name="Diamond M."/>
            <person name="Durham M.E."/>
            <person name="Foxe J.M."/>
            <person name="Go M."/>
            <person name="Henderson B.A."/>
            <person name="Jones I.B."/>
            <person name="McGettigan J.A."/>
            <person name="Micheletti S.J."/>
            <person name="Nasrallah M.E."/>
            <person name="Ortiz D."/>
            <person name="Piller C.R."/>
            <person name="Privatt S.R."/>
            <person name="Schneider S.L."/>
            <person name="Sharp S."/>
            <person name="Smith T.C."/>
            <person name="Stanton J.D."/>
            <person name="Ullery H.E."/>
            <person name="Wilson R.J."/>
            <person name="Serrano M.G."/>
            <person name="Buck G."/>
            <person name="Lee V."/>
            <person name="Wang Y."/>
            <person name="Carvalho R."/>
            <person name="Voegtly L."/>
            <person name="Shi R."/>
            <person name="Duckworth R."/>
            <person name="Johnson A."/>
            <person name="Loviza R."/>
            <person name="Walstead R."/>
            <person name="Shah Z."/>
            <person name="Kiflezghi M."/>
            <person name="Wade K."/>
            <person name="Ball S.L."/>
            <person name="Bradley K.W."/>
            <person name="Asai D.J."/>
            <person name="Bowman C.A."/>
            <person name="Russell D.A."/>
            <person name="Pope W.H."/>
            <person name="Jacobs-Sera D."/>
            <person name="Hendrix R.W."/>
            <person name="Hatfull G.F."/>
        </authorList>
    </citation>
    <scope>NUCLEOTIDE SEQUENCE</scope>
</reference>
<dbReference type="PANTHER" id="PTHR43798:SF33">
    <property type="entry name" value="HYDROLASE, PUTATIVE (AFU_ORTHOLOGUE AFUA_2G14860)-RELATED"/>
    <property type="match status" value="1"/>
</dbReference>
<accession>A0A2P2C247</accession>
<dbReference type="GO" id="GO:0016787">
    <property type="term" value="F:hydrolase activity"/>
    <property type="evidence" value="ECO:0007669"/>
    <property type="project" value="UniProtKB-KW"/>
</dbReference>
<dbReference type="EMBL" id="CZKA01000014">
    <property type="protein sequence ID" value="CUR54802.1"/>
    <property type="molecule type" value="Genomic_DNA"/>
</dbReference>